<dbReference type="InterPro" id="IPR043504">
    <property type="entry name" value="Peptidase_S1_PA_chymotrypsin"/>
</dbReference>
<dbReference type="Proteomes" id="UP000317422">
    <property type="component" value="Unassembled WGS sequence"/>
</dbReference>
<organism evidence="2 3">
    <name type="scientific">Haloactinospora alba</name>
    <dbReference type="NCBI Taxonomy" id="405555"/>
    <lineage>
        <taxon>Bacteria</taxon>
        <taxon>Bacillati</taxon>
        <taxon>Actinomycetota</taxon>
        <taxon>Actinomycetes</taxon>
        <taxon>Streptosporangiales</taxon>
        <taxon>Nocardiopsidaceae</taxon>
        <taxon>Haloactinospora</taxon>
    </lineage>
</organism>
<dbReference type="Gene3D" id="2.40.10.10">
    <property type="entry name" value="Trypsin-like serine proteases"/>
    <property type="match status" value="1"/>
</dbReference>
<dbReference type="EMBL" id="VFQC01000001">
    <property type="protein sequence ID" value="TQN31189.1"/>
    <property type="molecule type" value="Genomic_DNA"/>
</dbReference>
<name>A0A543NHA8_9ACTN</name>
<accession>A0A543NHA8</accession>
<dbReference type="SUPFAM" id="SSF50494">
    <property type="entry name" value="Trypsin-like serine proteases"/>
    <property type="match status" value="1"/>
</dbReference>
<comment type="caution">
    <text evidence="2">The sequence shown here is derived from an EMBL/GenBank/DDBJ whole genome shotgun (WGS) entry which is preliminary data.</text>
</comment>
<evidence type="ECO:0000256" key="1">
    <source>
        <dbReference type="SAM" id="MobiDB-lite"/>
    </source>
</evidence>
<dbReference type="AlphaFoldDB" id="A0A543NHA8"/>
<dbReference type="InterPro" id="IPR009003">
    <property type="entry name" value="Peptidase_S1_PA"/>
</dbReference>
<gene>
    <name evidence="2" type="ORF">FHX37_1083</name>
</gene>
<evidence type="ECO:0000313" key="2">
    <source>
        <dbReference type="EMBL" id="TQN31189.1"/>
    </source>
</evidence>
<dbReference type="RefSeq" id="WP_141922433.1">
    <property type="nucleotide sequence ID" value="NZ_VFQC01000001.1"/>
</dbReference>
<feature type="region of interest" description="Disordered" evidence="1">
    <location>
        <begin position="185"/>
        <end position="207"/>
    </location>
</feature>
<sequence length="319" mass="33354">MYLDSCRDLKYSLRERTESLTAGTGLWWLGLGISRDASGGYRLAVRVTDTRQVPELLRRLAAEAHDELDAFSTGEVRALGGFTPEELQERHRPLVPGCSVGHTNVTAGTLGGFVRVDGTVHALSNSHVLADSGAADTGDTVVQPGPADDGTAPADTVGTLTDTAPLHTDQTNTVDAAVARIREGTGYDPAAYPGGRITETTDDPSSHVAKLGRTTGHTRGRITAFEVDGLRVAFPVGELEFDNQIEITGETGGFSEGGDSGSLIWDEEARAALGLLFAGSQSGGPNGSGLTYANPIREVLEALAAELVGYGDEHAGARP</sequence>
<protein>
    <submittedName>
        <fullName evidence="2">Uncharacterized protein</fullName>
    </submittedName>
</protein>
<evidence type="ECO:0000313" key="3">
    <source>
        <dbReference type="Proteomes" id="UP000317422"/>
    </source>
</evidence>
<keyword evidence="3" id="KW-1185">Reference proteome</keyword>
<dbReference type="OrthoDB" id="104542at2"/>
<proteinExistence type="predicted"/>
<reference evidence="2 3" key="1">
    <citation type="submission" date="2019-06" db="EMBL/GenBank/DDBJ databases">
        <title>Sequencing the genomes of 1000 actinobacteria strains.</title>
        <authorList>
            <person name="Klenk H.-P."/>
        </authorList>
    </citation>
    <scope>NUCLEOTIDE SEQUENCE [LARGE SCALE GENOMIC DNA]</scope>
    <source>
        <strain evidence="2 3">DSM 45015</strain>
    </source>
</reference>